<sequence>MEKINSYCKHPAQNRIIVVPDASHIFYGKHNEYASVIMDCIEKHLGTLQNV</sequence>
<dbReference type="EMBL" id="JADIND010000014">
    <property type="protein sequence ID" value="MBO8429879.1"/>
    <property type="molecule type" value="Genomic_DNA"/>
</dbReference>
<comment type="caution">
    <text evidence="1">The sequence shown here is derived from an EMBL/GenBank/DDBJ whole genome shotgun (WGS) entry which is preliminary data.</text>
</comment>
<dbReference type="Proteomes" id="UP000823632">
    <property type="component" value="Unassembled WGS sequence"/>
</dbReference>
<protein>
    <recommendedName>
        <fullName evidence="3">Alpha/beta hydrolase</fullName>
    </recommendedName>
</protein>
<evidence type="ECO:0000313" key="2">
    <source>
        <dbReference type="Proteomes" id="UP000823632"/>
    </source>
</evidence>
<dbReference type="AlphaFoldDB" id="A0A9D9DLC5"/>
<gene>
    <name evidence="1" type="ORF">IAC76_00690</name>
</gene>
<evidence type="ECO:0008006" key="3">
    <source>
        <dbReference type="Google" id="ProtNLM"/>
    </source>
</evidence>
<reference evidence="1" key="2">
    <citation type="journal article" date="2021" name="PeerJ">
        <title>Extensive microbial diversity within the chicken gut microbiome revealed by metagenomics and culture.</title>
        <authorList>
            <person name="Gilroy R."/>
            <person name="Ravi A."/>
            <person name="Getino M."/>
            <person name="Pursley I."/>
            <person name="Horton D.L."/>
            <person name="Alikhan N.F."/>
            <person name="Baker D."/>
            <person name="Gharbi K."/>
            <person name="Hall N."/>
            <person name="Watson M."/>
            <person name="Adriaenssens E.M."/>
            <person name="Foster-Nyarko E."/>
            <person name="Jarju S."/>
            <person name="Secka A."/>
            <person name="Antonio M."/>
            <person name="Oren A."/>
            <person name="Chaudhuri R.R."/>
            <person name="La Ragione R."/>
            <person name="Hildebrand F."/>
            <person name="Pallen M.J."/>
        </authorList>
    </citation>
    <scope>NUCLEOTIDE SEQUENCE</scope>
    <source>
        <strain evidence="1">10192</strain>
    </source>
</reference>
<proteinExistence type="predicted"/>
<name>A0A9D9DLC5_9BACT</name>
<accession>A0A9D9DLC5</accession>
<organism evidence="1 2">
    <name type="scientific">Candidatus Scatousia excrementipullorum</name>
    <dbReference type="NCBI Taxonomy" id="2840936"/>
    <lineage>
        <taxon>Bacteria</taxon>
        <taxon>Candidatus Scatousia</taxon>
    </lineage>
</organism>
<evidence type="ECO:0000313" key="1">
    <source>
        <dbReference type="EMBL" id="MBO8429879.1"/>
    </source>
</evidence>
<reference evidence="1" key="1">
    <citation type="submission" date="2020-10" db="EMBL/GenBank/DDBJ databases">
        <authorList>
            <person name="Gilroy R."/>
        </authorList>
    </citation>
    <scope>NUCLEOTIDE SEQUENCE</scope>
    <source>
        <strain evidence="1">10192</strain>
    </source>
</reference>